<dbReference type="GO" id="GO:0006508">
    <property type="term" value="P:proteolysis"/>
    <property type="evidence" value="ECO:0007669"/>
    <property type="project" value="UniProtKB-KW"/>
</dbReference>
<evidence type="ECO:0000313" key="1">
    <source>
        <dbReference type="EMBL" id="JAT53718.1"/>
    </source>
</evidence>
<dbReference type="GO" id="GO:0008233">
    <property type="term" value="F:peptidase activity"/>
    <property type="evidence" value="ECO:0007669"/>
    <property type="project" value="UniProtKB-KW"/>
</dbReference>
<keyword evidence="1" id="KW-0645">Protease</keyword>
<sequence length="150" mass="17350">IENLEKDLKPQTIVDFTYQQTTIWSQVHVSPSLLSESHTRGAIFLETKEKANKLLCFLQNPAHVIVSSTGRPWVVTESNWMYGSEEASILKSKKQLSNLPKETDKLKVVHSGSEEYLIAKKLQELYIEFRNHVQCLQKRLALEERKILQQ</sequence>
<dbReference type="PANTHER" id="PTHR36384:SF1">
    <property type="entry name" value="SAWADEE PROTEIN"/>
    <property type="match status" value="1"/>
</dbReference>
<dbReference type="PANTHER" id="PTHR36384">
    <property type="entry name" value="SAWADEE PROTEIN"/>
    <property type="match status" value="1"/>
</dbReference>
<dbReference type="EMBL" id="GDJX01014218">
    <property type="protein sequence ID" value="JAT53718.1"/>
    <property type="molecule type" value="Transcribed_RNA"/>
</dbReference>
<reference evidence="1" key="1">
    <citation type="submission" date="2015-07" db="EMBL/GenBank/DDBJ databases">
        <title>Transcriptome Assembly of Anthurium amnicola.</title>
        <authorList>
            <person name="Suzuki J."/>
        </authorList>
    </citation>
    <scope>NUCLEOTIDE SEQUENCE</scope>
</reference>
<feature type="non-terminal residue" evidence="1">
    <location>
        <position position="1"/>
    </location>
</feature>
<organism evidence="1">
    <name type="scientific">Anthurium amnicola</name>
    <dbReference type="NCBI Taxonomy" id="1678845"/>
    <lineage>
        <taxon>Eukaryota</taxon>
        <taxon>Viridiplantae</taxon>
        <taxon>Streptophyta</taxon>
        <taxon>Embryophyta</taxon>
        <taxon>Tracheophyta</taxon>
        <taxon>Spermatophyta</taxon>
        <taxon>Magnoliopsida</taxon>
        <taxon>Liliopsida</taxon>
        <taxon>Araceae</taxon>
        <taxon>Pothoideae</taxon>
        <taxon>Potheae</taxon>
        <taxon>Anthurium</taxon>
    </lineage>
</organism>
<gene>
    <name evidence="1" type="primary">rim-13_2</name>
    <name evidence="1" type="ORF">g.38272</name>
</gene>
<accession>A0A1D1YGE8</accession>
<name>A0A1D1YGE8_9ARAE</name>
<keyword evidence="1" id="KW-0378">Hydrolase</keyword>
<proteinExistence type="predicted"/>
<dbReference type="AlphaFoldDB" id="A0A1D1YGE8"/>
<protein>
    <submittedName>
        <fullName evidence="1">Calpain-like protease palB/rim-13</fullName>
    </submittedName>
</protein>